<organism evidence="1">
    <name type="scientific">Saccharomyces paradoxus</name>
    <name type="common">Yeast</name>
    <name type="synonym">Saccharomyces douglasii</name>
    <dbReference type="NCBI Taxonomy" id="27291"/>
    <lineage>
        <taxon>Eukaryota</taxon>
        <taxon>Fungi</taxon>
        <taxon>Dikarya</taxon>
        <taxon>Ascomycota</taxon>
        <taxon>Saccharomycotina</taxon>
        <taxon>Saccharomycetes</taxon>
        <taxon>Saccharomycetales</taxon>
        <taxon>Saccharomycetaceae</taxon>
        <taxon>Saccharomyces</taxon>
    </lineage>
</organism>
<name>A0A8B8URJ7_SACPA</name>
<reference evidence="1" key="4">
    <citation type="submission" date="2025-08" db="UniProtKB">
        <authorList>
            <consortium name="RefSeq"/>
        </authorList>
    </citation>
    <scope>IDENTIFICATION</scope>
    <source>
        <strain evidence="1">CBS432</strain>
    </source>
</reference>
<reference evidence="1" key="2">
    <citation type="submission" date="2020-01" db="EMBL/GenBank/DDBJ databases">
        <title>Population-level Yeast Reference Genomes.</title>
        <authorList>
            <person name="Yue J.-X."/>
        </authorList>
    </citation>
    <scope>NUCLEOTIDE SEQUENCE</scope>
    <source>
        <strain evidence="1">CBS432</strain>
    </source>
</reference>
<proteinExistence type="predicted"/>
<accession>A0A8B8URJ7</accession>
<dbReference type="RefSeq" id="XP_033766306.1">
    <property type="nucleotide sequence ID" value="XM_033910415.1"/>
</dbReference>
<protein>
    <submittedName>
        <fullName evidence="1">Gep7p</fullName>
    </submittedName>
</protein>
<reference evidence="1" key="3">
    <citation type="submission" date="2025-07" db="EMBL/GenBank/DDBJ databases">
        <authorList>
            <consortium name="NCBI Genome Project"/>
        </authorList>
    </citation>
    <scope>NUCLEOTIDE SEQUENCE</scope>
    <source>
        <strain evidence="1">CBS432</strain>
    </source>
</reference>
<reference evidence="1" key="1">
    <citation type="journal article" date="2017" name="Nat. Genet.">
        <title>Contrasting evolutionary genome dynamics between domesticated and wild yeasts.</title>
        <authorList>
            <person name="Yue J.X."/>
            <person name="Li J."/>
            <person name="Aigrain L."/>
            <person name="Hallin J."/>
            <person name="Persson K."/>
            <person name="Oliver K."/>
            <person name="Bergstrom A."/>
            <person name="Coupland P."/>
            <person name="Warringer J."/>
            <person name="Lagomarsino M.C."/>
            <person name="Fischer G."/>
            <person name="Durbin R."/>
            <person name="Liti G."/>
        </authorList>
    </citation>
    <scope>NUCLEOTIDE SEQUENCE</scope>
    <source>
        <strain evidence="1">CBS432</strain>
    </source>
</reference>
<sequence>MINPVARNLLIKRFYQPNLKRAPPTSLLLKQKIRLAQNVNNTSKENPISFSQTVSEIFSVLQPSAPDLDEDKTIGLKRDHLLTERLNNGELGLIINKFFNPSLSHNNHLIDTDILLQKFPKLNDNDLDLLNFAINERMQGDWKNLKHNFIQLWYYNAFGFLGPRSLFIRANSSSPLKSQFLQLPFIEYNWLLLQNNKNVNLLPADVQKVVKVFQLDGKRFTWKSIDPFSKAIISFVVFVSIFVWLDESTKQKTKEPPTQNSTAISA</sequence>
<dbReference type="OrthoDB" id="4069787at2759"/>
<dbReference type="KEGG" id="spao:SPAR_G01840"/>
<dbReference type="GeneID" id="54630578"/>
<dbReference type="AlphaFoldDB" id="A0A8B8URJ7"/>
<dbReference type="VEuPathDB" id="FungiDB:SPAR_G01840"/>
<gene>
    <name evidence="1" type="primary">GEP7</name>
    <name evidence="1" type="ORF">SPAR_G01840</name>
</gene>
<evidence type="ECO:0000313" key="1">
    <source>
        <dbReference type="RefSeq" id="XP_033766306.1"/>
    </source>
</evidence>